<dbReference type="NCBIfam" id="TIGR00633">
    <property type="entry name" value="xth"/>
    <property type="match status" value="1"/>
</dbReference>
<dbReference type="SUPFAM" id="SSF56219">
    <property type="entry name" value="DNase I-like"/>
    <property type="match status" value="1"/>
</dbReference>
<comment type="cofactor">
    <cofactor evidence="2">
        <name>Mn(2+)</name>
        <dbReference type="ChEBI" id="CHEBI:29035"/>
    </cofactor>
</comment>
<dbReference type="AlphaFoldDB" id="A0AA35X4P4"/>
<evidence type="ECO:0000313" key="13">
    <source>
        <dbReference type="Proteomes" id="UP001174909"/>
    </source>
</evidence>
<dbReference type="InterPro" id="IPR004808">
    <property type="entry name" value="AP_endonuc_1"/>
</dbReference>
<feature type="binding site" evidence="8">
    <location>
        <position position="244"/>
    </location>
    <ligand>
        <name>Mg(2+)</name>
        <dbReference type="ChEBI" id="CHEBI:18420"/>
        <label>1</label>
    </ligand>
</feature>
<feature type="binding site" evidence="8">
    <location>
        <position position="146"/>
    </location>
    <ligand>
        <name>Mg(2+)</name>
        <dbReference type="ChEBI" id="CHEBI:18420"/>
        <label>1</label>
    </ligand>
</feature>
<dbReference type="InterPro" id="IPR020848">
    <property type="entry name" value="AP_endonuclease_F1_CS"/>
</dbReference>
<dbReference type="GO" id="GO:0046872">
    <property type="term" value="F:metal ion binding"/>
    <property type="evidence" value="ECO:0007669"/>
    <property type="project" value="UniProtKB-KW"/>
</dbReference>
<keyword evidence="10" id="KW-0234">DNA repair</keyword>
<feature type="active site" evidence="7">
    <location>
        <position position="107"/>
    </location>
</feature>
<dbReference type="CDD" id="cd09087">
    <property type="entry name" value="Ape1-like_AP-endo"/>
    <property type="match status" value="1"/>
</dbReference>
<comment type="cofactor">
    <cofactor evidence="8 10">
        <name>Mg(2+)</name>
        <dbReference type="ChEBI" id="CHEBI:18420"/>
    </cofactor>
    <cofactor evidence="8 10">
        <name>Mn(2+)</name>
        <dbReference type="ChEBI" id="CHEBI:29035"/>
    </cofactor>
    <text evidence="8 10">Probably binds two magnesium or manganese ions per subunit.</text>
</comment>
<comment type="similarity">
    <text evidence="3 10">Belongs to the DNA repair enzymes AP/ExoA family.</text>
</comment>
<dbReference type="GO" id="GO:0006284">
    <property type="term" value="P:base-excision repair"/>
    <property type="evidence" value="ECO:0007669"/>
    <property type="project" value="TreeGrafter"/>
</dbReference>
<dbReference type="PROSITE" id="PS51435">
    <property type="entry name" value="AP_NUCLEASE_F1_4"/>
    <property type="match status" value="1"/>
</dbReference>
<protein>
    <recommendedName>
        <fullName evidence="10">DNA repair nuclease/redox regulator APEX1</fullName>
        <shortName evidence="10">APEN</shortName>
        <shortName evidence="10">REF-1</shortName>
        <ecNumber evidence="10">3.1.11.2</ecNumber>
        <ecNumber evidence="10">3.1.21.-</ecNumber>
    </recommendedName>
    <alternativeName>
        <fullName evidence="10">APEX nuclease</fullName>
    </alternativeName>
    <alternativeName>
        <fullName evidence="10">Apurinic-apyrimidinic endonuclease 1</fullName>
    </alternativeName>
    <alternativeName>
        <fullName evidence="10">Redox factor-1</fullName>
    </alternativeName>
    <component>
        <recommendedName>
            <fullName evidence="10">DNA repair nuclease/redox regulator APEX1, mitochondrial</fullName>
        </recommendedName>
    </component>
</protein>
<feature type="site" description="Transition state stabilizer" evidence="9">
    <location>
        <position position="148"/>
    </location>
</feature>
<feature type="domain" description="Endonuclease/exonuclease/phosphatase" evidence="11">
    <location>
        <begin position="4"/>
        <end position="244"/>
    </location>
</feature>
<evidence type="ECO:0000256" key="10">
    <source>
        <dbReference type="RuleBase" id="RU362131"/>
    </source>
</evidence>
<dbReference type="PROSITE" id="PS00726">
    <property type="entry name" value="AP_NUCLEASE_F1_1"/>
    <property type="match status" value="1"/>
</dbReference>
<name>A0AA35X4P4_GEOBA</name>
<dbReference type="Pfam" id="PF03372">
    <property type="entry name" value="Exo_endo_phos"/>
    <property type="match status" value="1"/>
</dbReference>
<feature type="active site" description="Proton acceptor" evidence="7">
    <location>
        <position position="244"/>
    </location>
</feature>
<keyword evidence="13" id="KW-1185">Reference proteome</keyword>
<feature type="binding site" evidence="8">
    <location>
        <position position="148"/>
    </location>
    <ligand>
        <name>Mg(2+)</name>
        <dbReference type="ChEBI" id="CHEBI:18420"/>
        <label>1</label>
    </ligand>
</feature>
<feature type="binding site" evidence="8">
    <location>
        <position position="7"/>
    </location>
    <ligand>
        <name>Mg(2+)</name>
        <dbReference type="ChEBI" id="CHEBI:18420"/>
        <label>1</label>
    </ligand>
</feature>
<feature type="active site" description="Proton donor/acceptor" evidence="7">
    <location>
        <position position="146"/>
    </location>
</feature>
<comment type="caution">
    <text evidence="12">The sequence shown here is derived from an EMBL/GenBank/DDBJ whole genome shotgun (WGS) entry which is preliminary data.</text>
</comment>
<feature type="binding site" evidence="8">
    <location>
        <position position="243"/>
    </location>
    <ligand>
        <name>Mg(2+)</name>
        <dbReference type="ChEBI" id="CHEBI:18420"/>
        <label>1</label>
    </ligand>
</feature>
<dbReference type="InterPro" id="IPR005135">
    <property type="entry name" value="Endo/exonuclease/phosphatase"/>
</dbReference>
<evidence type="ECO:0000259" key="11">
    <source>
        <dbReference type="Pfam" id="PF03372"/>
    </source>
</evidence>
<dbReference type="PROSITE" id="PS00727">
    <property type="entry name" value="AP_NUCLEASE_F1_2"/>
    <property type="match status" value="1"/>
</dbReference>
<feature type="binding site" evidence="8">
    <location>
        <position position="36"/>
    </location>
    <ligand>
        <name>Mg(2+)</name>
        <dbReference type="ChEBI" id="CHEBI:18420"/>
        <label>1</label>
    </ligand>
</feature>
<dbReference type="InterPro" id="IPR036691">
    <property type="entry name" value="Endo/exonu/phosph_ase_sf"/>
</dbReference>
<evidence type="ECO:0000256" key="7">
    <source>
        <dbReference type="PIRSR" id="PIRSR604808-1"/>
    </source>
</evidence>
<evidence type="ECO:0000256" key="2">
    <source>
        <dbReference type="ARBA" id="ARBA00001936"/>
    </source>
</evidence>
<organism evidence="12 13">
    <name type="scientific">Geodia barretti</name>
    <name type="common">Barrett's horny sponge</name>
    <dbReference type="NCBI Taxonomy" id="519541"/>
    <lineage>
        <taxon>Eukaryota</taxon>
        <taxon>Metazoa</taxon>
        <taxon>Porifera</taxon>
        <taxon>Demospongiae</taxon>
        <taxon>Heteroscleromorpha</taxon>
        <taxon>Tetractinellida</taxon>
        <taxon>Astrophorina</taxon>
        <taxon>Geodiidae</taxon>
        <taxon>Geodia</taxon>
    </lineage>
</organism>
<evidence type="ECO:0000256" key="5">
    <source>
        <dbReference type="ARBA" id="ARBA00022801"/>
    </source>
</evidence>
<keyword evidence="4 8" id="KW-0479">Metal-binding</keyword>
<keyword evidence="8" id="KW-0464">Manganese</keyword>
<proteinExistence type="inferred from homology"/>
<dbReference type="PANTHER" id="PTHR22748">
    <property type="entry name" value="AP ENDONUCLEASE"/>
    <property type="match status" value="1"/>
</dbReference>
<feature type="site" description="Interaction with DNA substrate" evidence="9">
    <location>
        <position position="244"/>
    </location>
</feature>
<keyword evidence="6 8" id="KW-0460">Magnesium</keyword>
<dbReference type="GO" id="GO:0008311">
    <property type="term" value="F:double-stranded DNA 3'-5' DNA exonuclease activity"/>
    <property type="evidence" value="ECO:0007669"/>
    <property type="project" value="UniProtKB-EC"/>
</dbReference>
<dbReference type="InterPro" id="IPR020847">
    <property type="entry name" value="AP_endonuclease_F1_BS"/>
</dbReference>
<reference evidence="12" key="1">
    <citation type="submission" date="2023-03" db="EMBL/GenBank/DDBJ databases">
        <authorList>
            <person name="Steffen K."/>
            <person name="Cardenas P."/>
        </authorList>
    </citation>
    <scope>NUCLEOTIDE SEQUENCE</scope>
</reference>
<dbReference type="EC" id="3.1.21.-" evidence="10"/>
<evidence type="ECO:0000256" key="4">
    <source>
        <dbReference type="ARBA" id="ARBA00022723"/>
    </source>
</evidence>
<dbReference type="NCBIfam" id="TIGR00195">
    <property type="entry name" value="exoDNase_III"/>
    <property type="match status" value="1"/>
</dbReference>
<dbReference type="GO" id="GO:0008081">
    <property type="term" value="F:phosphoric diester hydrolase activity"/>
    <property type="evidence" value="ECO:0007669"/>
    <property type="project" value="TreeGrafter"/>
</dbReference>
<sequence length="253" mass="28920">MKLISWNVNGIRAVLRKNLFLPFVADHDPDVICLQETKAHPQQVALDLPSHPYQYWHSAEKKGYAGTAIFSKREPVSISYGIGVASFDSEGRLVATEFEDFYAVSVYVPNSKRDLSRLDERQEWDRAFLARLKGLEKHKPVVFSGDFNVAHTDIDLARPKENEGHHGYTREERSGFDDFVSAGFIDTFRHLHPDERHQYTWWRQMGGARERNVGWRIDYVMISAALLPRLESASILSDVYGSDHCPVGITLSQ</sequence>
<dbReference type="Proteomes" id="UP001174909">
    <property type="component" value="Unassembled WGS sequence"/>
</dbReference>
<evidence type="ECO:0000256" key="3">
    <source>
        <dbReference type="ARBA" id="ARBA00007092"/>
    </source>
</evidence>
<feature type="site" description="Important for catalytic activity" evidence="9">
    <location>
        <position position="218"/>
    </location>
</feature>
<comment type="catalytic activity">
    <reaction evidence="1">
        <text>Exonucleolytic cleavage in the 3'- to 5'-direction to yield nucleoside 5'-phosphates.</text>
        <dbReference type="EC" id="3.1.11.2"/>
    </reaction>
</comment>
<evidence type="ECO:0000256" key="1">
    <source>
        <dbReference type="ARBA" id="ARBA00000493"/>
    </source>
</evidence>
<dbReference type="PANTHER" id="PTHR22748:SF6">
    <property type="entry name" value="DNA-(APURINIC OR APYRIMIDINIC SITE) ENDONUCLEASE"/>
    <property type="match status" value="1"/>
</dbReference>
<keyword evidence="5" id="KW-0378">Hydrolase</keyword>
<keyword evidence="10" id="KW-0227">DNA damage</keyword>
<dbReference type="GO" id="GO:0003906">
    <property type="term" value="F:DNA-(apurinic or apyrimidinic site) endonuclease activity"/>
    <property type="evidence" value="ECO:0007669"/>
    <property type="project" value="TreeGrafter"/>
</dbReference>
<dbReference type="EC" id="3.1.11.2" evidence="10"/>
<gene>
    <name evidence="12" type="ORF">GBAR_LOCUS22035</name>
</gene>
<dbReference type="Gene3D" id="3.60.10.10">
    <property type="entry name" value="Endonuclease/exonuclease/phosphatase"/>
    <property type="match status" value="1"/>
</dbReference>
<dbReference type="GO" id="GO:0003677">
    <property type="term" value="F:DNA binding"/>
    <property type="evidence" value="ECO:0007669"/>
    <property type="project" value="InterPro"/>
</dbReference>
<dbReference type="EMBL" id="CASHTH010003052">
    <property type="protein sequence ID" value="CAI8039581.1"/>
    <property type="molecule type" value="Genomic_DNA"/>
</dbReference>
<accession>A0AA35X4P4</accession>
<evidence type="ECO:0000256" key="9">
    <source>
        <dbReference type="PIRSR" id="PIRSR604808-3"/>
    </source>
</evidence>
<evidence type="ECO:0000256" key="8">
    <source>
        <dbReference type="PIRSR" id="PIRSR604808-2"/>
    </source>
</evidence>
<evidence type="ECO:0000256" key="6">
    <source>
        <dbReference type="ARBA" id="ARBA00022842"/>
    </source>
</evidence>
<evidence type="ECO:0000313" key="12">
    <source>
        <dbReference type="EMBL" id="CAI8039581.1"/>
    </source>
</evidence>